<dbReference type="EMBL" id="AWWV01015328">
    <property type="protein sequence ID" value="OMO53066.1"/>
    <property type="molecule type" value="Genomic_DNA"/>
</dbReference>
<dbReference type="AlphaFoldDB" id="A0A1R3G4T1"/>
<evidence type="ECO:0000313" key="2">
    <source>
        <dbReference type="Proteomes" id="UP000188268"/>
    </source>
</evidence>
<gene>
    <name evidence="1" type="ORF">CCACVL1_28903</name>
</gene>
<proteinExistence type="predicted"/>
<evidence type="ECO:0000313" key="1">
    <source>
        <dbReference type="EMBL" id="OMO53066.1"/>
    </source>
</evidence>
<accession>A0A1R3G4T1</accession>
<reference evidence="1 2" key="1">
    <citation type="submission" date="2013-09" db="EMBL/GenBank/DDBJ databases">
        <title>Corchorus capsularis genome sequencing.</title>
        <authorList>
            <person name="Alam M."/>
            <person name="Haque M.S."/>
            <person name="Islam M.S."/>
            <person name="Emdad E.M."/>
            <person name="Islam M.M."/>
            <person name="Ahmed B."/>
            <person name="Halim A."/>
            <person name="Hossen Q.M.M."/>
            <person name="Hossain M.Z."/>
            <person name="Ahmed R."/>
            <person name="Khan M.M."/>
            <person name="Islam R."/>
            <person name="Rashid M.M."/>
            <person name="Khan S.A."/>
            <person name="Rahman M.S."/>
            <person name="Alam M."/>
        </authorList>
    </citation>
    <scope>NUCLEOTIDE SEQUENCE [LARGE SCALE GENOMIC DNA]</scope>
    <source>
        <strain evidence="2">cv. CVL-1</strain>
        <tissue evidence="1">Whole seedling</tissue>
    </source>
</reference>
<sequence>MAARLATLAAFKKLLEEVGSETDRWSSFSEKKKKVFIGG</sequence>
<protein>
    <submittedName>
        <fullName evidence="1">Uncharacterized protein</fullName>
    </submittedName>
</protein>
<dbReference type="Proteomes" id="UP000188268">
    <property type="component" value="Unassembled WGS sequence"/>
</dbReference>
<comment type="caution">
    <text evidence="1">The sequence shown here is derived from an EMBL/GenBank/DDBJ whole genome shotgun (WGS) entry which is preliminary data.</text>
</comment>
<name>A0A1R3G4T1_COCAP</name>
<dbReference type="Gramene" id="OMO53066">
    <property type="protein sequence ID" value="OMO53066"/>
    <property type="gene ID" value="CCACVL1_28903"/>
</dbReference>
<organism evidence="1 2">
    <name type="scientific">Corchorus capsularis</name>
    <name type="common">Jute</name>
    <dbReference type="NCBI Taxonomy" id="210143"/>
    <lineage>
        <taxon>Eukaryota</taxon>
        <taxon>Viridiplantae</taxon>
        <taxon>Streptophyta</taxon>
        <taxon>Embryophyta</taxon>
        <taxon>Tracheophyta</taxon>
        <taxon>Spermatophyta</taxon>
        <taxon>Magnoliopsida</taxon>
        <taxon>eudicotyledons</taxon>
        <taxon>Gunneridae</taxon>
        <taxon>Pentapetalae</taxon>
        <taxon>rosids</taxon>
        <taxon>malvids</taxon>
        <taxon>Malvales</taxon>
        <taxon>Malvaceae</taxon>
        <taxon>Grewioideae</taxon>
        <taxon>Apeibeae</taxon>
        <taxon>Corchorus</taxon>
    </lineage>
</organism>
<keyword evidence="2" id="KW-1185">Reference proteome</keyword>